<comment type="similarity">
    <text evidence="1 4">Belongs to the Nudix hydrolase family. NudJ subfamily.</text>
</comment>
<evidence type="ECO:0000256" key="2">
    <source>
        <dbReference type="ARBA" id="ARBA00011245"/>
    </source>
</evidence>
<evidence type="ECO:0000313" key="6">
    <source>
        <dbReference type="EMBL" id="TXL68713.1"/>
    </source>
</evidence>
<evidence type="ECO:0000256" key="4">
    <source>
        <dbReference type="RuleBase" id="RU364043"/>
    </source>
</evidence>
<dbReference type="PROSITE" id="PS51462">
    <property type="entry name" value="NUDIX"/>
    <property type="match status" value="1"/>
</dbReference>
<evidence type="ECO:0000313" key="7">
    <source>
        <dbReference type="Proteomes" id="UP000321548"/>
    </source>
</evidence>
<dbReference type="OrthoDB" id="8594221at2"/>
<dbReference type="Pfam" id="PF00293">
    <property type="entry name" value="NUDIX"/>
    <property type="match status" value="1"/>
</dbReference>
<dbReference type="EMBL" id="VDUY01000001">
    <property type="protein sequence ID" value="TXL68713.1"/>
    <property type="molecule type" value="Genomic_DNA"/>
</dbReference>
<dbReference type="Gene3D" id="3.90.79.10">
    <property type="entry name" value="Nucleoside Triphosphate Pyrophosphohydrolase"/>
    <property type="match status" value="1"/>
</dbReference>
<evidence type="ECO:0000259" key="5">
    <source>
        <dbReference type="PROSITE" id="PS51462"/>
    </source>
</evidence>
<evidence type="ECO:0000256" key="3">
    <source>
        <dbReference type="ARBA" id="ARBA00015552"/>
    </source>
</evidence>
<comment type="subunit">
    <text evidence="2 4">Monomer.</text>
</comment>
<dbReference type="AlphaFoldDB" id="A0A5C8P5Y2"/>
<keyword evidence="4 6" id="KW-0378">Hydrolase</keyword>
<name>A0A5C8P5Y2_9BURK</name>
<dbReference type="EC" id="3.6.1.-" evidence="4"/>
<keyword evidence="4" id="KW-0460">Magnesium</keyword>
<dbReference type="InterPro" id="IPR033713">
    <property type="entry name" value="NudJ"/>
</dbReference>
<dbReference type="GO" id="GO:0017111">
    <property type="term" value="F:ribonucleoside triphosphate phosphatase activity"/>
    <property type="evidence" value="ECO:0007669"/>
    <property type="project" value="InterPro"/>
</dbReference>
<dbReference type="PANTHER" id="PTHR43222:SF11">
    <property type="entry name" value="PHOSPHATASE NUDJ"/>
    <property type="match status" value="1"/>
</dbReference>
<comment type="caution">
    <text evidence="6">The sequence shown here is derived from an EMBL/GenBank/DDBJ whole genome shotgun (WGS) entry which is preliminary data.</text>
</comment>
<feature type="domain" description="Nudix hydrolase" evidence="5">
    <location>
        <begin position="3"/>
        <end position="136"/>
    </location>
</feature>
<dbReference type="PANTHER" id="PTHR43222">
    <property type="entry name" value="NUDIX HYDROLASE 23"/>
    <property type="match status" value="1"/>
</dbReference>
<protein>
    <recommendedName>
        <fullName evidence="3 4">Phosphatase NudJ</fullName>
        <ecNumber evidence="4">3.6.1.-</ecNumber>
    </recommendedName>
</protein>
<dbReference type="SUPFAM" id="SSF55811">
    <property type="entry name" value="Nudix"/>
    <property type="match status" value="1"/>
</dbReference>
<keyword evidence="7" id="KW-1185">Reference proteome</keyword>
<sequence>MSNWKPSTTVAAVVERDGRFLIVEEETPDGLRLNQPAGHLDPGESLPQAVAREALEETACRVEPEALVGVYMTRFQRPALGLDVSYLRFAFACRFLAEEPGRVLDTGIVRALWLSADELRAASGRHRSPLVMRTVDDWLAGRRFPLGLIHTDPSCLR</sequence>
<evidence type="ECO:0000256" key="1">
    <source>
        <dbReference type="ARBA" id="ARBA00007608"/>
    </source>
</evidence>
<dbReference type="GO" id="GO:0004787">
    <property type="term" value="F:thiamine diphosphate phosphatase activity"/>
    <property type="evidence" value="ECO:0007669"/>
    <property type="project" value="InterPro"/>
</dbReference>
<dbReference type="InterPro" id="IPR000086">
    <property type="entry name" value="NUDIX_hydrolase_dom"/>
</dbReference>
<dbReference type="Proteomes" id="UP000321548">
    <property type="component" value="Unassembled WGS sequence"/>
</dbReference>
<comment type="cofactor">
    <cofactor evidence="4">
        <name>Mg(2+)</name>
        <dbReference type="ChEBI" id="CHEBI:18420"/>
    </cofactor>
</comment>
<dbReference type="RefSeq" id="WP_147702849.1">
    <property type="nucleotide sequence ID" value="NZ_VDUY01000001.1"/>
</dbReference>
<dbReference type="InterPro" id="IPR015797">
    <property type="entry name" value="NUDIX_hydrolase-like_dom_sf"/>
</dbReference>
<gene>
    <name evidence="4" type="primary">nudJ</name>
    <name evidence="6" type="ORF">FHP08_03275</name>
</gene>
<dbReference type="CDD" id="cd03675">
    <property type="entry name" value="NUDIX_Hydrolase"/>
    <property type="match status" value="1"/>
</dbReference>
<dbReference type="GO" id="GO:0017110">
    <property type="term" value="F:nucleoside diphosphate phosphatase activity"/>
    <property type="evidence" value="ECO:0007669"/>
    <property type="project" value="InterPro"/>
</dbReference>
<proteinExistence type="inferred from homology"/>
<accession>A0A5C8P5Y2</accession>
<reference evidence="6 7" key="1">
    <citation type="submission" date="2019-06" db="EMBL/GenBank/DDBJ databases">
        <title>Quisquiliibacterium sp. nov., isolated from a maize field.</title>
        <authorList>
            <person name="Lin S.-Y."/>
            <person name="Tsai C.-F."/>
            <person name="Young C.-C."/>
        </authorList>
    </citation>
    <scope>NUCLEOTIDE SEQUENCE [LARGE SCALE GENOMIC DNA]</scope>
    <source>
        <strain evidence="6 7">CC-CFT501</strain>
    </source>
</reference>
<organism evidence="6 7">
    <name type="scientific">Zeimonas arvi</name>
    <dbReference type="NCBI Taxonomy" id="2498847"/>
    <lineage>
        <taxon>Bacteria</taxon>
        <taxon>Pseudomonadati</taxon>
        <taxon>Pseudomonadota</taxon>
        <taxon>Betaproteobacteria</taxon>
        <taxon>Burkholderiales</taxon>
        <taxon>Burkholderiaceae</taxon>
        <taxon>Zeimonas</taxon>
    </lineage>
</organism>